<evidence type="ECO:0000313" key="3">
    <source>
        <dbReference type="Proteomes" id="UP000515369"/>
    </source>
</evidence>
<dbReference type="EMBL" id="CP059732">
    <property type="protein sequence ID" value="QMW06976.1"/>
    <property type="molecule type" value="Genomic_DNA"/>
</dbReference>
<proteinExistence type="predicted"/>
<organism evidence="2 3">
    <name type="scientific">Spirosoma foliorum</name>
    <dbReference type="NCBI Taxonomy" id="2710596"/>
    <lineage>
        <taxon>Bacteria</taxon>
        <taxon>Pseudomonadati</taxon>
        <taxon>Bacteroidota</taxon>
        <taxon>Cytophagia</taxon>
        <taxon>Cytophagales</taxon>
        <taxon>Cytophagaceae</taxon>
        <taxon>Spirosoma</taxon>
    </lineage>
</organism>
<keyword evidence="3" id="KW-1185">Reference proteome</keyword>
<evidence type="ECO:0000313" key="2">
    <source>
        <dbReference type="EMBL" id="QMW06976.1"/>
    </source>
</evidence>
<dbReference type="KEGG" id="sfol:H3H32_16320"/>
<name>A0A7G5H784_9BACT</name>
<dbReference type="Proteomes" id="UP000515369">
    <property type="component" value="Chromosome"/>
</dbReference>
<dbReference type="Gene3D" id="6.20.350.10">
    <property type="match status" value="1"/>
</dbReference>
<dbReference type="Pfam" id="PF02026">
    <property type="entry name" value="RyR"/>
    <property type="match status" value="1"/>
</dbReference>
<gene>
    <name evidence="2" type="ORF">H3H32_16320</name>
</gene>
<accession>A0A7G5H784</accession>
<dbReference type="InterPro" id="IPR003032">
    <property type="entry name" value="Ryanodine_rcpt"/>
</dbReference>
<feature type="domain" description="Ryanodine receptor Ryr" evidence="1">
    <location>
        <begin position="58"/>
        <end position="111"/>
    </location>
</feature>
<sequence length="112" mass="12751">MAKLVIAKACHEANRVWCQLDGDYSQKHWDEAEQWQRDSAIKGVEFRLANPQAPQSAQHDAWSADKVADGWVYGETKDAVAKTHPCLVPFEELPLFQQKKDKLFQSIVDALK</sequence>
<reference evidence="2 3" key="1">
    <citation type="submission" date="2020-07" db="EMBL/GenBank/DDBJ databases">
        <title>Spirosoma foliorum sp. nov., isolated from the leaves on the Nejang mountain Korea, Republic of.</title>
        <authorList>
            <person name="Ho H."/>
            <person name="Lee Y.-J."/>
            <person name="Nurcahyanto D.-A."/>
            <person name="Kim S.-G."/>
        </authorList>
    </citation>
    <scope>NUCLEOTIDE SEQUENCE [LARGE SCALE GENOMIC DNA]</scope>
    <source>
        <strain evidence="2 3">PL0136</strain>
    </source>
</reference>
<protein>
    <recommendedName>
        <fullName evidence="1">Ryanodine receptor Ryr domain-containing protein</fullName>
    </recommendedName>
</protein>
<evidence type="ECO:0000259" key="1">
    <source>
        <dbReference type="Pfam" id="PF02026"/>
    </source>
</evidence>
<dbReference type="AlphaFoldDB" id="A0A7G5H784"/>